<organism evidence="2 3">
    <name type="scientific">Phytomonospora endophytica</name>
    <dbReference type="NCBI Taxonomy" id="714109"/>
    <lineage>
        <taxon>Bacteria</taxon>
        <taxon>Bacillati</taxon>
        <taxon>Actinomycetota</taxon>
        <taxon>Actinomycetes</taxon>
        <taxon>Micromonosporales</taxon>
        <taxon>Micromonosporaceae</taxon>
        <taxon>Phytomonospora</taxon>
    </lineage>
</organism>
<evidence type="ECO:0000256" key="1">
    <source>
        <dbReference type="SAM" id="Phobius"/>
    </source>
</evidence>
<keyword evidence="3" id="KW-1185">Reference proteome</keyword>
<evidence type="ECO:0000313" key="3">
    <source>
        <dbReference type="Proteomes" id="UP000548476"/>
    </source>
</evidence>
<reference evidence="2 3" key="1">
    <citation type="submission" date="2020-08" db="EMBL/GenBank/DDBJ databases">
        <title>Genomic Encyclopedia of Type Strains, Phase IV (KMG-IV): sequencing the most valuable type-strain genomes for metagenomic binning, comparative biology and taxonomic classification.</title>
        <authorList>
            <person name="Goeker M."/>
        </authorList>
    </citation>
    <scope>NUCLEOTIDE SEQUENCE [LARGE SCALE GENOMIC DNA]</scope>
    <source>
        <strain evidence="2 3">YIM 65646</strain>
    </source>
</reference>
<dbReference type="AlphaFoldDB" id="A0A841FXG8"/>
<protein>
    <submittedName>
        <fullName evidence="2">Uncharacterized protein</fullName>
    </submittedName>
</protein>
<keyword evidence="1" id="KW-1133">Transmembrane helix</keyword>
<comment type="caution">
    <text evidence="2">The sequence shown here is derived from an EMBL/GenBank/DDBJ whole genome shotgun (WGS) entry which is preliminary data.</text>
</comment>
<feature type="transmembrane region" description="Helical" evidence="1">
    <location>
        <begin position="244"/>
        <end position="271"/>
    </location>
</feature>
<keyword evidence="1" id="KW-0472">Membrane</keyword>
<gene>
    <name evidence="2" type="ORF">HNR73_005927</name>
</gene>
<proteinExistence type="predicted"/>
<dbReference type="EMBL" id="JACHGT010000015">
    <property type="protein sequence ID" value="MBB6038047.1"/>
    <property type="molecule type" value="Genomic_DNA"/>
</dbReference>
<feature type="transmembrane region" description="Helical" evidence="1">
    <location>
        <begin position="171"/>
        <end position="191"/>
    </location>
</feature>
<accession>A0A841FXG8</accession>
<sequence>MDLQRAWADDWETRLSAWARAVAVLLTGLALGAAAGSALVWSAPATLPGEQGTRELAAQITSAPPTTVDQAGAPARLPHEDWPVDGFWNHLLLGHNSEPNVLTADWLSPPGHTNPDLPSLAEIEASLRAGGWIIDGTTPLTAHDSSLAIAIRGDPGRLELAVRVRPYPTPAAPLIAAALAGAGIALLWLLWRRHLLACKGRPGAKVGVVGMVLLVPSTLAVYAAGGESGWWGEDAANLWESARFYVDITPFGLFMNAGVILLVTDAILLLVRPRGWRPDEIVLAA</sequence>
<dbReference type="Proteomes" id="UP000548476">
    <property type="component" value="Unassembled WGS sequence"/>
</dbReference>
<feature type="transmembrane region" description="Helical" evidence="1">
    <location>
        <begin position="21"/>
        <end position="41"/>
    </location>
</feature>
<keyword evidence="1" id="KW-0812">Transmembrane</keyword>
<feature type="transmembrane region" description="Helical" evidence="1">
    <location>
        <begin position="203"/>
        <end position="224"/>
    </location>
</feature>
<dbReference type="RefSeq" id="WP_184790858.1">
    <property type="nucleotide sequence ID" value="NZ_BONT01000048.1"/>
</dbReference>
<evidence type="ECO:0000313" key="2">
    <source>
        <dbReference type="EMBL" id="MBB6038047.1"/>
    </source>
</evidence>
<name>A0A841FXG8_9ACTN</name>